<keyword evidence="1" id="KW-0472">Membrane</keyword>
<dbReference type="EMBL" id="CP002546">
    <property type="protein sequence ID" value="ADY60433.1"/>
    <property type="molecule type" value="Genomic_DNA"/>
</dbReference>
<dbReference type="InterPro" id="IPR007436">
    <property type="entry name" value="DUF485"/>
</dbReference>
<reference evidence="3" key="1">
    <citation type="submission" date="2011-02" db="EMBL/GenBank/DDBJ databases">
        <title>The complete genome of Planctomyces brasiliensis DSM 5305.</title>
        <authorList>
            <person name="Lucas S."/>
            <person name="Copeland A."/>
            <person name="Lapidus A."/>
            <person name="Bruce D."/>
            <person name="Goodwin L."/>
            <person name="Pitluck S."/>
            <person name="Kyrpides N."/>
            <person name="Mavromatis K."/>
            <person name="Pagani I."/>
            <person name="Ivanova N."/>
            <person name="Ovchinnikova G."/>
            <person name="Lu M."/>
            <person name="Detter J.C."/>
            <person name="Han C."/>
            <person name="Land M."/>
            <person name="Hauser L."/>
            <person name="Markowitz V."/>
            <person name="Cheng J.-F."/>
            <person name="Hugenholtz P."/>
            <person name="Woyke T."/>
            <person name="Wu D."/>
            <person name="Tindall B."/>
            <person name="Pomrenke H.G."/>
            <person name="Brambilla E."/>
            <person name="Klenk H.-P."/>
            <person name="Eisen J.A."/>
        </authorList>
    </citation>
    <scope>NUCLEOTIDE SEQUENCE [LARGE SCALE GENOMIC DNA]</scope>
    <source>
        <strain evidence="3">ATCC 49424 / DSM 5305 / JCM 21570 / NBRC 103401 / IFAM 1448</strain>
    </source>
</reference>
<evidence type="ECO:0000256" key="1">
    <source>
        <dbReference type="SAM" id="Phobius"/>
    </source>
</evidence>
<dbReference type="AlphaFoldDB" id="F0STH1"/>
<dbReference type="Pfam" id="PF04341">
    <property type="entry name" value="DUF485"/>
    <property type="match status" value="1"/>
</dbReference>
<dbReference type="HOGENOM" id="CLU_189844_0_0_0"/>
<feature type="transmembrane region" description="Helical" evidence="1">
    <location>
        <begin position="9"/>
        <end position="27"/>
    </location>
</feature>
<dbReference type="Proteomes" id="UP000006860">
    <property type="component" value="Chromosome"/>
</dbReference>
<evidence type="ECO:0000313" key="3">
    <source>
        <dbReference type="Proteomes" id="UP000006860"/>
    </source>
</evidence>
<dbReference type="OrthoDB" id="9795644at2"/>
<dbReference type="eggNOG" id="COG3162">
    <property type="taxonomic scope" value="Bacteria"/>
</dbReference>
<dbReference type="KEGG" id="pbs:Plabr_2834"/>
<dbReference type="STRING" id="756272.Plabr_2834"/>
<sequence length="86" mass="9570">MSNTQNNRLAFRLFAVYLALYGGFMLINVWKPELMELTPLAGVNLAIWYGFGLIFAAVILAFVYGFMCREATTPAANETKQNGEGQ</sequence>
<gene>
    <name evidence="2" type="ordered locus">Plabr_2834</name>
</gene>
<proteinExistence type="predicted"/>
<feature type="transmembrane region" description="Helical" evidence="1">
    <location>
        <begin position="47"/>
        <end position="67"/>
    </location>
</feature>
<evidence type="ECO:0000313" key="2">
    <source>
        <dbReference type="EMBL" id="ADY60433.1"/>
    </source>
</evidence>
<evidence type="ECO:0008006" key="4">
    <source>
        <dbReference type="Google" id="ProtNLM"/>
    </source>
</evidence>
<keyword evidence="3" id="KW-1185">Reference proteome</keyword>
<dbReference type="RefSeq" id="WP_013629155.1">
    <property type="nucleotide sequence ID" value="NC_015174.1"/>
</dbReference>
<organism evidence="2 3">
    <name type="scientific">Rubinisphaera brasiliensis (strain ATCC 49424 / DSM 5305 / JCM 21570 / IAM 15109 / NBRC 103401 / IFAM 1448)</name>
    <name type="common">Planctomyces brasiliensis</name>
    <dbReference type="NCBI Taxonomy" id="756272"/>
    <lineage>
        <taxon>Bacteria</taxon>
        <taxon>Pseudomonadati</taxon>
        <taxon>Planctomycetota</taxon>
        <taxon>Planctomycetia</taxon>
        <taxon>Planctomycetales</taxon>
        <taxon>Planctomycetaceae</taxon>
        <taxon>Rubinisphaera</taxon>
    </lineage>
</organism>
<accession>F0STH1</accession>
<keyword evidence="1" id="KW-0812">Transmembrane</keyword>
<name>F0STH1_RUBBR</name>
<keyword evidence="1" id="KW-1133">Transmembrane helix</keyword>
<protein>
    <recommendedName>
        <fullName evidence="4">DUF485 domain-containing protein</fullName>
    </recommendedName>
</protein>